<organism evidence="2 3">
    <name type="scientific">Solilutibacter oculi</name>
    <dbReference type="NCBI Taxonomy" id="2698682"/>
    <lineage>
        <taxon>Bacteria</taxon>
        <taxon>Pseudomonadati</taxon>
        <taxon>Pseudomonadota</taxon>
        <taxon>Gammaproteobacteria</taxon>
        <taxon>Lysobacterales</taxon>
        <taxon>Lysobacteraceae</taxon>
        <taxon>Solilutibacter</taxon>
    </lineage>
</organism>
<dbReference type="GO" id="GO:0005737">
    <property type="term" value="C:cytoplasm"/>
    <property type="evidence" value="ECO:0007669"/>
    <property type="project" value="TreeGrafter"/>
</dbReference>
<dbReference type="Pfam" id="PF02594">
    <property type="entry name" value="DUF167"/>
    <property type="match status" value="1"/>
</dbReference>
<dbReference type="InterPro" id="IPR003746">
    <property type="entry name" value="DUF167"/>
</dbReference>
<sequence>MRTLQLKVKPNARVQSLVEGDDGIWLASLKSPPIDGKANAELIALLAKHFGCRQADVTIKAGAGGRLKLVKIAD</sequence>
<proteinExistence type="inferred from homology"/>
<gene>
    <name evidence="2" type="ORF">DCD74_12395</name>
</gene>
<evidence type="ECO:0000256" key="1">
    <source>
        <dbReference type="ARBA" id="ARBA00010364"/>
    </source>
</evidence>
<dbReference type="Proteomes" id="UP000251842">
    <property type="component" value="Chromosome"/>
</dbReference>
<comment type="similarity">
    <text evidence="1">Belongs to the UPF0235 family.</text>
</comment>
<evidence type="ECO:0000313" key="3">
    <source>
        <dbReference type="Proteomes" id="UP000251842"/>
    </source>
</evidence>
<dbReference type="RefSeq" id="WP_112927567.1">
    <property type="nucleotide sequence ID" value="NZ_CP029556.1"/>
</dbReference>
<dbReference type="AlphaFoldDB" id="A0A344J8K2"/>
<dbReference type="SMART" id="SM01152">
    <property type="entry name" value="DUF167"/>
    <property type="match status" value="1"/>
</dbReference>
<name>A0A344J8K2_9GAMM</name>
<dbReference type="PANTHER" id="PTHR13420">
    <property type="entry name" value="UPF0235 PROTEIN C15ORF40"/>
    <property type="match status" value="1"/>
</dbReference>
<dbReference type="InterPro" id="IPR036591">
    <property type="entry name" value="YggU-like_sf"/>
</dbReference>
<dbReference type="EMBL" id="CP029556">
    <property type="protein sequence ID" value="AXA85362.1"/>
    <property type="molecule type" value="Genomic_DNA"/>
</dbReference>
<dbReference type="OrthoDB" id="9800587at2"/>
<evidence type="ECO:0000313" key="2">
    <source>
        <dbReference type="EMBL" id="AXA85362.1"/>
    </source>
</evidence>
<dbReference type="SUPFAM" id="SSF69786">
    <property type="entry name" value="YggU-like"/>
    <property type="match status" value="1"/>
</dbReference>
<accession>A0A344J8K2</accession>
<dbReference type="NCBIfam" id="TIGR00251">
    <property type="entry name" value="DUF167 family protein"/>
    <property type="match status" value="1"/>
</dbReference>
<dbReference type="KEGG" id="lue:DCD74_12395"/>
<dbReference type="Gene3D" id="3.30.1200.10">
    <property type="entry name" value="YggU-like"/>
    <property type="match status" value="1"/>
</dbReference>
<keyword evidence="3" id="KW-1185">Reference proteome</keyword>
<dbReference type="PANTHER" id="PTHR13420:SF7">
    <property type="entry name" value="UPF0235 PROTEIN C15ORF40"/>
    <property type="match status" value="1"/>
</dbReference>
<reference evidence="3" key="1">
    <citation type="submission" date="2018-05" db="EMBL/GenBank/DDBJ databases">
        <title>Luteimonas pekinense sp. nov., isolated from human Meibomian gland secretions, Beijing, China.</title>
        <authorList>
            <person name="Wen T."/>
            <person name="Bai H."/>
            <person name="Lv H."/>
        </authorList>
    </citation>
    <scope>NUCLEOTIDE SEQUENCE [LARGE SCALE GENOMIC DNA]</scope>
    <source>
        <strain evidence="3">83-4</strain>
    </source>
</reference>
<protein>
    <submittedName>
        <fullName evidence="2">Uncharacterized protein</fullName>
    </submittedName>
</protein>